<dbReference type="Proteomes" id="UP000619041">
    <property type="component" value="Unassembled WGS sequence"/>
</dbReference>
<dbReference type="InterPro" id="IPR028090">
    <property type="entry name" value="JAB_dom_prok"/>
</dbReference>
<protein>
    <recommendedName>
        <fullName evidence="7">MPN domain-containing protein</fullName>
    </recommendedName>
</protein>
<organism evidence="8 9">
    <name type="scientific">Tsuneonella deserti</name>
    <dbReference type="NCBI Taxonomy" id="2035528"/>
    <lineage>
        <taxon>Bacteria</taxon>
        <taxon>Pseudomonadati</taxon>
        <taxon>Pseudomonadota</taxon>
        <taxon>Alphaproteobacteria</taxon>
        <taxon>Sphingomonadales</taxon>
        <taxon>Erythrobacteraceae</taxon>
        <taxon>Tsuneonella</taxon>
    </lineage>
</organism>
<evidence type="ECO:0000313" key="8">
    <source>
        <dbReference type="EMBL" id="GGD99144.1"/>
    </source>
</evidence>
<keyword evidence="2" id="KW-0479">Metal-binding</keyword>
<accession>A0ABQ1S8K1</accession>
<dbReference type="Gene3D" id="3.40.140.10">
    <property type="entry name" value="Cytidine Deaminase, domain 2"/>
    <property type="match status" value="1"/>
</dbReference>
<keyword evidence="9" id="KW-1185">Reference proteome</keyword>
<dbReference type="SUPFAM" id="SSF102712">
    <property type="entry name" value="JAB1/MPN domain"/>
    <property type="match status" value="1"/>
</dbReference>
<dbReference type="PANTHER" id="PTHR34858">
    <property type="entry name" value="CYSO-CYSTEINE PEPTIDASE"/>
    <property type="match status" value="1"/>
</dbReference>
<proteinExistence type="predicted"/>
<dbReference type="SMART" id="SM00232">
    <property type="entry name" value="JAB_MPN"/>
    <property type="match status" value="1"/>
</dbReference>
<dbReference type="EMBL" id="BMKL01000001">
    <property type="protein sequence ID" value="GGD99144.1"/>
    <property type="molecule type" value="Genomic_DNA"/>
</dbReference>
<comment type="caution">
    <text evidence="8">The sequence shown here is derived from an EMBL/GenBank/DDBJ whole genome shotgun (WGS) entry which is preliminary data.</text>
</comment>
<feature type="region of interest" description="Disordered" evidence="6">
    <location>
        <begin position="73"/>
        <end position="97"/>
    </location>
</feature>
<keyword evidence="5" id="KW-0482">Metalloprotease</keyword>
<dbReference type="InterPro" id="IPR051929">
    <property type="entry name" value="VirAsm_ModProt"/>
</dbReference>
<keyword evidence="4" id="KW-0862">Zinc</keyword>
<evidence type="ECO:0000313" key="9">
    <source>
        <dbReference type="Proteomes" id="UP000619041"/>
    </source>
</evidence>
<dbReference type="InterPro" id="IPR037518">
    <property type="entry name" value="MPN"/>
</dbReference>
<evidence type="ECO:0000259" key="7">
    <source>
        <dbReference type="PROSITE" id="PS50249"/>
    </source>
</evidence>
<dbReference type="CDD" id="cd08070">
    <property type="entry name" value="MPN_like"/>
    <property type="match status" value="1"/>
</dbReference>
<feature type="domain" description="MPN" evidence="7">
    <location>
        <begin position="4"/>
        <end position="132"/>
    </location>
</feature>
<evidence type="ECO:0000256" key="2">
    <source>
        <dbReference type="ARBA" id="ARBA00022723"/>
    </source>
</evidence>
<dbReference type="PROSITE" id="PS50249">
    <property type="entry name" value="MPN"/>
    <property type="match status" value="1"/>
</dbReference>
<gene>
    <name evidence="8" type="ORF">GCM10011515_18740</name>
</gene>
<dbReference type="Pfam" id="PF14464">
    <property type="entry name" value="Prok-JAB"/>
    <property type="match status" value="1"/>
</dbReference>
<dbReference type="PANTHER" id="PTHR34858:SF1">
    <property type="entry name" value="CYSO-CYSTEINE PEPTIDASE"/>
    <property type="match status" value="1"/>
</dbReference>
<sequence length="132" mass="13731">MKTIEVSSALIGELIAEAAAAHPHEACGLLLGTNGAVCSIRPCANVHPTPDTHFEIDPRALIDAHRAERGGGPRVLGYYHSHPAGPPEPSATDRAQATADGRVWAIVGEGKVGWWQDTAEGFAALSYLATGG</sequence>
<dbReference type="RefSeq" id="WP_308419272.1">
    <property type="nucleotide sequence ID" value="NZ_BMKL01000001.1"/>
</dbReference>
<evidence type="ECO:0000256" key="1">
    <source>
        <dbReference type="ARBA" id="ARBA00022670"/>
    </source>
</evidence>
<evidence type="ECO:0000256" key="4">
    <source>
        <dbReference type="ARBA" id="ARBA00022833"/>
    </source>
</evidence>
<dbReference type="InterPro" id="IPR000555">
    <property type="entry name" value="JAMM/MPN+_dom"/>
</dbReference>
<keyword evidence="1" id="KW-0645">Protease</keyword>
<evidence type="ECO:0000256" key="5">
    <source>
        <dbReference type="ARBA" id="ARBA00023049"/>
    </source>
</evidence>
<evidence type="ECO:0000256" key="6">
    <source>
        <dbReference type="SAM" id="MobiDB-lite"/>
    </source>
</evidence>
<keyword evidence="3" id="KW-0378">Hydrolase</keyword>
<reference evidence="9" key="1">
    <citation type="journal article" date="2019" name="Int. J. Syst. Evol. Microbiol.">
        <title>The Global Catalogue of Microorganisms (GCM) 10K type strain sequencing project: providing services to taxonomists for standard genome sequencing and annotation.</title>
        <authorList>
            <consortium name="The Broad Institute Genomics Platform"/>
            <consortium name="The Broad Institute Genome Sequencing Center for Infectious Disease"/>
            <person name="Wu L."/>
            <person name="Ma J."/>
        </authorList>
    </citation>
    <scope>NUCLEOTIDE SEQUENCE [LARGE SCALE GENOMIC DNA]</scope>
    <source>
        <strain evidence="9">CGMCC 1.15959</strain>
    </source>
</reference>
<evidence type="ECO:0000256" key="3">
    <source>
        <dbReference type="ARBA" id="ARBA00022801"/>
    </source>
</evidence>
<name>A0ABQ1S8K1_9SPHN</name>